<dbReference type="Proteomes" id="UP001500571">
    <property type="component" value="Unassembled WGS sequence"/>
</dbReference>
<reference evidence="3" key="1">
    <citation type="journal article" date="2019" name="Int. J. Syst. Evol. Microbiol.">
        <title>The Global Catalogue of Microorganisms (GCM) 10K type strain sequencing project: providing services to taxonomists for standard genome sequencing and annotation.</title>
        <authorList>
            <consortium name="The Broad Institute Genomics Platform"/>
            <consortium name="The Broad Institute Genome Sequencing Center for Infectious Disease"/>
            <person name="Wu L."/>
            <person name="Ma J."/>
        </authorList>
    </citation>
    <scope>NUCLEOTIDE SEQUENCE [LARGE SCALE GENOMIC DNA]</scope>
    <source>
        <strain evidence="3">JCM 15309</strain>
    </source>
</reference>
<dbReference type="SUPFAM" id="SSF53474">
    <property type="entry name" value="alpha/beta-Hydrolases"/>
    <property type="match status" value="1"/>
</dbReference>
<dbReference type="EMBL" id="BAAAPB010000005">
    <property type="protein sequence ID" value="GAA1975325.1"/>
    <property type="molecule type" value="Genomic_DNA"/>
</dbReference>
<organism evidence="2 3">
    <name type="scientific">Nocardioides panacihumi</name>
    <dbReference type="NCBI Taxonomy" id="400774"/>
    <lineage>
        <taxon>Bacteria</taxon>
        <taxon>Bacillati</taxon>
        <taxon>Actinomycetota</taxon>
        <taxon>Actinomycetes</taxon>
        <taxon>Propionibacteriales</taxon>
        <taxon>Nocardioidaceae</taxon>
        <taxon>Nocardioides</taxon>
    </lineage>
</organism>
<accession>A0ABP5D8G5</accession>
<dbReference type="InterPro" id="IPR050266">
    <property type="entry name" value="AB_hydrolase_sf"/>
</dbReference>
<keyword evidence="3" id="KW-1185">Reference proteome</keyword>
<dbReference type="Gene3D" id="3.40.50.1820">
    <property type="entry name" value="alpha/beta hydrolase"/>
    <property type="match status" value="1"/>
</dbReference>
<dbReference type="GO" id="GO:0016787">
    <property type="term" value="F:hydrolase activity"/>
    <property type="evidence" value="ECO:0007669"/>
    <property type="project" value="UniProtKB-KW"/>
</dbReference>
<dbReference type="InterPro" id="IPR000073">
    <property type="entry name" value="AB_hydrolase_1"/>
</dbReference>
<evidence type="ECO:0000259" key="1">
    <source>
        <dbReference type="Pfam" id="PF12697"/>
    </source>
</evidence>
<dbReference type="PANTHER" id="PTHR43798">
    <property type="entry name" value="MONOACYLGLYCEROL LIPASE"/>
    <property type="match status" value="1"/>
</dbReference>
<dbReference type="Pfam" id="PF12697">
    <property type="entry name" value="Abhydrolase_6"/>
    <property type="match status" value="1"/>
</dbReference>
<dbReference type="InterPro" id="IPR029058">
    <property type="entry name" value="AB_hydrolase_fold"/>
</dbReference>
<evidence type="ECO:0000313" key="3">
    <source>
        <dbReference type="Proteomes" id="UP001500571"/>
    </source>
</evidence>
<feature type="domain" description="AB hydrolase-1" evidence="1">
    <location>
        <begin position="29"/>
        <end position="260"/>
    </location>
</feature>
<keyword evidence="2" id="KW-0378">Hydrolase</keyword>
<dbReference type="PRINTS" id="PR00111">
    <property type="entry name" value="ABHYDROLASE"/>
</dbReference>
<gene>
    <name evidence="2" type="ORF">GCM10009798_40710</name>
</gene>
<proteinExistence type="predicted"/>
<protein>
    <submittedName>
        <fullName evidence="2">Alpha/beta fold hydrolase</fullName>
    </submittedName>
</protein>
<sequence>MRWRTITVAGRRASYGEATPAATSTEATVVFLHGWALSDHTYRRSVEMLAHRGYEVLTPALPGFGGTADLPPAELSLEGYAAWVVAFLDVVGVQGPVTLVGHSFGGAVAIKTTHDFADRVGRLVLVNSIGGAVWSSEARGRRISQRPVVDWGVHLGTDLLSVRGVTRVLPVIAADALRHALMRPRTALRIGRLAMRADLARELEQIKRRRTPVAVLWGREDRVVPRACNESLIEALGRPHAVTVEGDHGWLIADPDRFVEVLTNVLGLLDGDGGDGRAA</sequence>
<dbReference type="RefSeq" id="WP_344048079.1">
    <property type="nucleotide sequence ID" value="NZ_BAAAPB010000005.1"/>
</dbReference>
<evidence type="ECO:0000313" key="2">
    <source>
        <dbReference type="EMBL" id="GAA1975325.1"/>
    </source>
</evidence>
<comment type="caution">
    <text evidence="2">The sequence shown here is derived from an EMBL/GenBank/DDBJ whole genome shotgun (WGS) entry which is preliminary data.</text>
</comment>
<dbReference type="PANTHER" id="PTHR43798:SF33">
    <property type="entry name" value="HYDROLASE, PUTATIVE (AFU_ORTHOLOGUE AFUA_2G14860)-RELATED"/>
    <property type="match status" value="1"/>
</dbReference>
<name>A0ABP5D8G5_9ACTN</name>